<feature type="compositionally biased region" description="Polar residues" evidence="2">
    <location>
        <begin position="174"/>
        <end position="189"/>
    </location>
</feature>
<gene>
    <name evidence="5" type="ORF">B0T21DRAFT_294455</name>
</gene>
<dbReference type="InterPro" id="IPR003124">
    <property type="entry name" value="WH2_dom"/>
</dbReference>
<dbReference type="GO" id="GO:0003779">
    <property type="term" value="F:actin binding"/>
    <property type="evidence" value="ECO:0007669"/>
    <property type="project" value="InterPro"/>
</dbReference>
<evidence type="ECO:0000256" key="1">
    <source>
        <dbReference type="ARBA" id="ARBA00022553"/>
    </source>
</evidence>
<dbReference type="CDD" id="cd01205">
    <property type="entry name" value="EVH1_WASP-like"/>
    <property type="match status" value="1"/>
</dbReference>
<feature type="compositionally biased region" description="Pro residues" evidence="2">
    <location>
        <begin position="255"/>
        <end position="266"/>
    </location>
</feature>
<evidence type="ECO:0000313" key="6">
    <source>
        <dbReference type="Proteomes" id="UP001172159"/>
    </source>
</evidence>
<dbReference type="PANTHER" id="PTHR45691">
    <property type="entry name" value="PROTEIN DIAPHANOUS"/>
    <property type="match status" value="1"/>
</dbReference>
<keyword evidence="6" id="KW-1185">Reference proteome</keyword>
<protein>
    <submittedName>
        <fullName evidence="5">Uncharacterized protein</fullName>
    </submittedName>
</protein>
<feature type="compositionally biased region" description="Low complexity" evidence="2">
    <location>
        <begin position="332"/>
        <end position="345"/>
    </location>
</feature>
<dbReference type="GO" id="GO:0071933">
    <property type="term" value="F:Arp2/3 complex binding"/>
    <property type="evidence" value="ECO:0007669"/>
    <property type="project" value="UniProtKB-ARBA"/>
</dbReference>
<dbReference type="GO" id="GO:0005884">
    <property type="term" value="C:actin filament"/>
    <property type="evidence" value="ECO:0007669"/>
    <property type="project" value="TreeGrafter"/>
</dbReference>
<keyword evidence="1" id="KW-0597">Phosphoprotein</keyword>
<proteinExistence type="predicted"/>
<dbReference type="Gene3D" id="2.30.29.30">
    <property type="entry name" value="Pleckstrin-homology domain (PH domain)/Phosphotyrosine-binding domain (PTB)"/>
    <property type="match status" value="1"/>
</dbReference>
<reference evidence="5" key="1">
    <citation type="submission" date="2023-06" db="EMBL/GenBank/DDBJ databases">
        <title>Genome-scale phylogeny and comparative genomics of the fungal order Sordariales.</title>
        <authorList>
            <consortium name="Lawrence Berkeley National Laboratory"/>
            <person name="Hensen N."/>
            <person name="Bonometti L."/>
            <person name="Westerberg I."/>
            <person name="Brannstrom I.O."/>
            <person name="Guillou S."/>
            <person name="Cros-Aarteil S."/>
            <person name="Calhoun S."/>
            <person name="Haridas S."/>
            <person name="Kuo A."/>
            <person name="Mondo S."/>
            <person name="Pangilinan J."/>
            <person name="Riley R."/>
            <person name="Labutti K."/>
            <person name="Andreopoulos B."/>
            <person name="Lipzen A."/>
            <person name="Chen C."/>
            <person name="Yanf M."/>
            <person name="Daum C."/>
            <person name="Ng V."/>
            <person name="Clum A."/>
            <person name="Steindorff A."/>
            <person name="Ohm R."/>
            <person name="Martin F."/>
            <person name="Silar P."/>
            <person name="Natvig D."/>
            <person name="Lalanne C."/>
            <person name="Gautier V."/>
            <person name="Ament-Velasquez S.L."/>
            <person name="Kruys A."/>
            <person name="Hutchinson M.I."/>
            <person name="Powell A.J."/>
            <person name="Barry K."/>
            <person name="Miller A.N."/>
            <person name="Grigoriev I.V."/>
            <person name="Debuchy R."/>
            <person name="Gladieux P."/>
            <person name="Thoren M.H."/>
            <person name="Johannesson H."/>
        </authorList>
    </citation>
    <scope>NUCLEOTIDE SEQUENCE</scope>
    <source>
        <strain evidence="5">CBS 540.89</strain>
    </source>
</reference>
<feature type="domain" description="WH1" evidence="3">
    <location>
        <begin position="17"/>
        <end position="129"/>
    </location>
</feature>
<evidence type="ECO:0000259" key="4">
    <source>
        <dbReference type="PROSITE" id="PS51082"/>
    </source>
</evidence>
<dbReference type="InterPro" id="IPR000697">
    <property type="entry name" value="WH1/EVH1_dom"/>
</dbReference>
<dbReference type="GO" id="GO:0030041">
    <property type="term" value="P:actin filament polymerization"/>
    <property type="evidence" value="ECO:0007669"/>
    <property type="project" value="TreeGrafter"/>
</dbReference>
<dbReference type="AlphaFoldDB" id="A0AA40E650"/>
<comment type="caution">
    <text evidence="5">The sequence shown here is derived from an EMBL/GenBank/DDBJ whole genome shotgun (WGS) entry which is preliminary data.</text>
</comment>
<name>A0AA40E650_9PEZI</name>
<dbReference type="FunFam" id="2.30.29.30:FF:000281">
    <property type="entry name" value="Actin associated protein"/>
    <property type="match status" value="1"/>
</dbReference>
<feature type="compositionally biased region" description="Pro residues" evidence="2">
    <location>
        <begin position="275"/>
        <end position="287"/>
    </location>
</feature>
<evidence type="ECO:0000256" key="2">
    <source>
        <dbReference type="SAM" id="MobiDB-lite"/>
    </source>
</evidence>
<dbReference type="SMART" id="SM00461">
    <property type="entry name" value="WH1"/>
    <property type="match status" value="1"/>
</dbReference>
<dbReference type="PROSITE" id="PS51082">
    <property type="entry name" value="WH2"/>
    <property type="match status" value="1"/>
</dbReference>
<feature type="domain" description="WH2" evidence="4">
    <location>
        <begin position="293"/>
        <end position="313"/>
    </location>
</feature>
<dbReference type="InterPro" id="IPR011993">
    <property type="entry name" value="PH-like_dom_sf"/>
</dbReference>
<dbReference type="EMBL" id="JAUKTV010000011">
    <property type="protein sequence ID" value="KAK0723903.1"/>
    <property type="molecule type" value="Genomic_DNA"/>
</dbReference>
<dbReference type="InterPro" id="IPR033927">
    <property type="entry name" value="WASPfam_EVH1"/>
</dbReference>
<organism evidence="5 6">
    <name type="scientific">Apiosordaria backusii</name>
    <dbReference type="NCBI Taxonomy" id="314023"/>
    <lineage>
        <taxon>Eukaryota</taxon>
        <taxon>Fungi</taxon>
        <taxon>Dikarya</taxon>
        <taxon>Ascomycota</taxon>
        <taxon>Pezizomycotina</taxon>
        <taxon>Sordariomycetes</taxon>
        <taxon>Sordariomycetidae</taxon>
        <taxon>Sordariales</taxon>
        <taxon>Lasiosphaeriaceae</taxon>
        <taxon>Apiosordaria</taxon>
    </lineage>
</organism>
<dbReference type="PROSITE" id="PS50229">
    <property type="entry name" value="WH1"/>
    <property type="match status" value="1"/>
</dbReference>
<feature type="region of interest" description="Disordered" evidence="2">
    <location>
        <begin position="247"/>
        <end position="382"/>
    </location>
</feature>
<feature type="compositionally biased region" description="Basic and acidic residues" evidence="2">
    <location>
        <begin position="311"/>
        <end position="322"/>
    </location>
</feature>
<accession>A0AA40E650</accession>
<feature type="region of interest" description="Disordered" evidence="2">
    <location>
        <begin position="124"/>
        <end position="195"/>
    </location>
</feature>
<dbReference type="SUPFAM" id="SSF50729">
    <property type="entry name" value="PH domain-like"/>
    <property type="match status" value="1"/>
</dbReference>
<feature type="compositionally biased region" description="Gly residues" evidence="2">
    <location>
        <begin position="346"/>
        <end position="355"/>
    </location>
</feature>
<dbReference type="InterPro" id="IPR051412">
    <property type="entry name" value="Formin_Homology_Diaphanous_sf"/>
</dbReference>
<evidence type="ECO:0000259" key="3">
    <source>
        <dbReference type="PROSITE" id="PS50229"/>
    </source>
</evidence>
<dbReference type="Proteomes" id="UP001172159">
    <property type="component" value="Unassembled WGS sequence"/>
</dbReference>
<sequence length="382" mass="40709">MPSILNDDDKETVKRHVPKQTNKIQAVAIARLYVAYPNRSKWTYTGLQGAVVLANDLVGNTYWLKMVDISPGNRGVIWDQEIFDTWSYNQDRVFFHTFELEECLAGLSFVDEKEAKQFLKKMNDREKNASKATQKTPFGGSAQVAPHKHHHGLLGGLFGHRHSSAPTPPDSPRAPTTSTRNNRSGSVNGYNAPPVLAPPPSAFATLDAFDPLWREHFGDDLKAQGLTDDFIQDNQDFIIDFLKEQQANQASEPVSAPPPPPPPPPVNGSGAGLRAPPPPPPVAPPALPSGDPGRGALLDGIRGAGGIRALKKVDRTQIRDRSGAQVGGGSDTGPHGSGLPPAGVGAAAGAGGGGMADALAAALQKRKEKVSRSDDEDDGDDW</sequence>
<dbReference type="GO" id="GO:0030479">
    <property type="term" value="C:actin cortical patch"/>
    <property type="evidence" value="ECO:0007669"/>
    <property type="project" value="UniProtKB-ARBA"/>
</dbReference>
<dbReference type="Pfam" id="PF00568">
    <property type="entry name" value="WH1"/>
    <property type="match status" value="1"/>
</dbReference>
<dbReference type="GO" id="GO:0045010">
    <property type="term" value="P:actin nucleation"/>
    <property type="evidence" value="ECO:0007669"/>
    <property type="project" value="UniProtKB-ARBA"/>
</dbReference>
<evidence type="ECO:0000313" key="5">
    <source>
        <dbReference type="EMBL" id="KAK0723903.1"/>
    </source>
</evidence>
<dbReference type="PANTHER" id="PTHR45691:SF6">
    <property type="entry name" value="PROTEIN DIAPHANOUS"/>
    <property type="match status" value="1"/>
</dbReference>